<evidence type="ECO:0000313" key="2">
    <source>
        <dbReference type="EMBL" id="EQC26593.1"/>
    </source>
</evidence>
<proteinExistence type="predicted"/>
<keyword evidence="1" id="KW-0472">Membrane</keyword>
<dbReference type="RefSeq" id="XP_008619931.1">
    <property type="nucleotide sequence ID" value="XM_008621709.1"/>
</dbReference>
<dbReference type="GeneID" id="19956260"/>
<dbReference type="InParanoid" id="T0R3G2"/>
<keyword evidence="3" id="KW-1185">Reference proteome</keyword>
<evidence type="ECO:0000256" key="1">
    <source>
        <dbReference type="SAM" id="Phobius"/>
    </source>
</evidence>
<feature type="transmembrane region" description="Helical" evidence="1">
    <location>
        <begin position="135"/>
        <end position="154"/>
    </location>
</feature>
<feature type="transmembrane region" description="Helical" evidence="1">
    <location>
        <begin position="79"/>
        <end position="102"/>
    </location>
</feature>
<dbReference type="Proteomes" id="UP000030762">
    <property type="component" value="Unassembled WGS sequence"/>
</dbReference>
<dbReference type="EMBL" id="JH767226">
    <property type="protein sequence ID" value="EQC26593.1"/>
    <property type="molecule type" value="Genomic_DNA"/>
</dbReference>
<keyword evidence="1" id="KW-1133">Transmembrane helix</keyword>
<feature type="transmembrane region" description="Helical" evidence="1">
    <location>
        <begin position="108"/>
        <end position="128"/>
    </location>
</feature>
<protein>
    <recommendedName>
        <fullName evidence="4">DUF4203 domain-containing protein</fullName>
    </recommendedName>
</protein>
<feature type="transmembrane region" description="Helical" evidence="1">
    <location>
        <begin position="7"/>
        <end position="40"/>
    </location>
</feature>
<evidence type="ECO:0008006" key="4">
    <source>
        <dbReference type="Google" id="ProtNLM"/>
    </source>
</evidence>
<feature type="transmembrane region" description="Helical" evidence="1">
    <location>
        <begin position="52"/>
        <end position="72"/>
    </location>
</feature>
<evidence type="ECO:0000313" key="3">
    <source>
        <dbReference type="Proteomes" id="UP000030762"/>
    </source>
</evidence>
<dbReference type="OMA" id="MVHRYVD"/>
<name>T0R3G2_SAPDV</name>
<accession>T0R3G2</accession>
<gene>
    <name evidence="2" type="ORF">SDRG_15533</name>
</gene>
<reference evidence="2 3" key="1">
    <citation type="submission" date="2012-04" db="EMBL/GenBank/DDBJ databases">
        <title>The Genome Sequence of Saprolegnia declina VS20.</title>
        <authorList>
            <consortium name="The Broad Institute Genome Sequencing Platform"/>
            <person name="Russ C."/>
            <person name="Nusbaum C."/>
            <person name="Tyler B."/>
            <person name="van West P."/>
            <person name="Dieguez-Uribeondo J."/>
            <person name="de Bruijn I."/>
            <person name="Tripathy S."/>
            <person name="Jiang R."/>
            <person name="Young S.K."/>
            <person name="Zeng Q."/>
            <person name="Gargeya S."/>
            <person name="Fitzgerald M."/>
            <person name="Haas B."/>
            <person name="Abouelleil A."/>
            <person name="Alvarado L."/>
            <person name="Arachchi H.M."/>
            <person name="Berlin A."/>
            <person name="Chapman S.B."/>
            <person name="Goldberg J."/>
            <person name="Griggs A."/>
            <person name="Gujja S."/>
            <person name="Hansen M."/>
            <person name="Howarth C."/>
            <person name="Imamovic A."/>
            <person name="Larimer J."/>
            <person name="McCowen C."/>
            <person name="Montmayeur A."/>
            <person name="Murphy C."/>
            <person name="Neiman D."/>
            <person name="Pearson M."/>
            <person name="Priest M."/>
            <person name="Roberts A."/>
            <person name="Saif S."/>
            <person name="Shea T."/>
            <person name="Sisk P."/>
            <person name="Sykes S."/>
            <person name="Wortman J."/>
            <person name="Nusbaum C."/>
            <person name="Birren B."/>
        </authorList>
    </citation>
    <scope>NUCLEOTIDE SEQUENCE [LARGE SCALE GENOMIC DNA]</scope>
    <source>
        <strain evidence="2 3">VS20</strain>
    </source>
</reference>
<sequence>MLSTSYVVFYAIVVMYGLLCAFLGYAAIHIVAVGVFVFGYLALATFGNLDFIATMMLLLFVVLGLAMVHRYVDVRHTSILLILGKAVLNMATIVLVGTCILACVVNRFVAYVFFAMYIGVDIYVGITYSERIRTIVVTCCLGASIVVGALAALWLDDQPTVSETPLLKLLLGICIALVGGFVQVKTTAEPPPSAALRMSRISLANTHVSEIPTPTAASSQWVSAPG</sequence>
<dbReference type="OrthoDB" id="275011at2759"/>
<feature type="transmembrane region" description="Helical" evidence="1">
    <location>
        <begin position="166"/>
        <end position="184"/>
    </location>
</feature>
<organism evidence="2 3">
    <name type="scientific">Saprolegnia diclina (strain VS20)</name>
    <dbReference type="NCBI Taxonomy" id="1156394"/>
    <lineage>
        <taxon>Eukaryota</taxon>
        <taxon>Sar</taxon>
        <taxon>Stramenopiles</taxon>
        <taxon>Oomycota</taxon>
        <taxon>Saprolegniomycetes</taxon>
        <taxon>Saprolegniales</taxon>
        <taxon>Saprolegniaceae</taxon>
        <taxon>Saprolegnia</taxon>
    </lineage>
</organism>
<keyword evidence="1" id="KW-0812">Transmembrane</keyword>
<dbReference type="AlphaFoldDB" id="T0R3G2"/>
<dbReference type="VEuPathDB" id="FungiDB:SDRG_15533"/>